<dbReference type="PANTHER" id="PTHR37957">
    <property type="entry name" value="BLR7070 PROTEIN"/>
    <property type="match status" value="1"/>
</dbReference>
<evidence type="ECO:0000313" key="3">
    <source>
        <dbReference type="EMBL" id="MDT0549110.1"/>
    </source>
</evidence>
<keyword evidence="4" id="KW-1185">Reference proteome</keyword>
<comment type="caution">
    <text evidence="3">The sequence shown here is derived from an EMBL/GenBank/DDBJ whole genome shotgun (WGS) entry which is preliminary data.</text>
</comment>
<dbReference type="PANTHER" id="PTHR37957:SF1">
    <property type="entry name" value="PHYTASE-LIKE DOMAIN-CONTAINING PROTEIN"/>
    <property type="match status" value="1"/>
</dbReference>
<feature type="signal peptide" evidence="1">
    <location>
        <begin position="1"/>
        <end position="23"/>
    </location>
</feature>
<accession>A0ABU2XT53</accession>
<feature type="domain" description="Phytase-like" evidence="2">
    <location>
        <begin position="64"/>
        <end position="351"/>
    </location>
</feature>
<keyword evidence="1" id="KW-0732">Signal</keyword>
<name>A0ABU2XT53_9ACTN</name>
<evidence type="ECO:0000256" key="1">
    <source>
        <dbReference type="SAM" id="SignalP"/>
    </source>
</evidence>
<dbReference type="Proteomes" id="UP001180754">
    <property type="component" value="Unassembled WGS sequence"/>
</dbReference>
<dbReference type="SUPFAM" id="SSF75011">
    <property type="entry name" value="3-carboxy-cis,cis-mucoante lactonizing enzyme"/>
    <property type="match status" value="1"/>
</dbReference>
<proteinExistence type="predicted"/>
<dbReference type="RefSeq" id="WP_311729676.1">
    <property type="nucleotide sequence ID" value="NZ_JAVRFD010000031.1"/>
</dbReference>
<evidence type="ECO:0000259" key="2">
    <source>
        <dbReference type="Pfam" id="PF13449"/>
    </source>
</evidence>
<dbReference type="Pfam" id="PF13449">
    <property type="entry name" value="Phytase-like"/>
    <property type="match status" value="1"/>
</dbReference>
<gene>
    <name evidence="3" type="ORF">RND15_41530</name>
</gene>
<dbReference type="InterPro" id="IPR027372">
    <property type="entry name" value="Phytase-like_dom"/>
</dbReference>
<organism evidence="3 4">
    <name type="scientific">Streptomyces lonegramiae</name>
    <dbReference type="NCBI Taxonomy" id="3075524"/>
    <lineage>
        <taxon>Bacteria</taxon>
        <taxon>Bacillati</taxon>
        <taxon>Actinomycetota</taxon>
        <taxon>Actinomycetes</taxon>
        <taxon>Kitasatosporales</taxon>
        <taxon>Streptomycetaceae</taxon>
        <taxon>Streptomyces</taxon>
    </lineage>
</organism>
<feature type="chain" id="PRO_5046235875" evidence="1">
    <location>
        <begin position="24"/>
        <end position="372"/>
    </location>
</feature>
<dbReference type="EMBL" id="JAVRFD010000031">
    <property type="protein sequence ID" value="MDT0549110.1"/>
    <property type="molecule type" value="Genomic_DNA"/>
</dbReference>
<evidence type="ECO:0000313" key="4">
    <source>
        <dbReference type="Proteomes" id="UP001180754"/>
    </source>
</evidence>
<sequence length="372" mass="39508">MRRRLRIALATTTAALALCSSLGVEGGSATARARAQNVDHKCSDNVDVDGFSDSLDGTLFRKRYVGNLSGLAVDHDGSIAAVSDRSLLFRLKVQSQNGNPTAEPTGVTDLRDEQGYPSLDSEALVIDSDKTRLVTSEIEPSIRIYDESGRNPVKLTMPKRLLVKPDGRAPDRNLTLEGLTLQPGGKTLVASMEGPLEGDGKDTAGHTLVRLQSWQREQGQSAKDFKIAAQYGYAVDKNPDVASKDLGISEIAATPDGRLLVIERGHSPSGNTVRLYLADLSGATDVTNTENLPGSAQLVKKTLLADLVKCPDLGAPAKQPQHNKLLDNIEGMAVTSATGGTLKLLLVSDDNANVAQITRLYALTAKLPSSGS</sequence>
<protein>
    <submittedName>
        <fullName evidence="3">Esterase-like activity of phytase family protein</fullName>
    </submittedName>
</protein>
<reference evidence="3" key="1">
    <citation type="submission" date="2024-05" db="EMBL/GenBank/DDBJ databases">
        <title>30 novel species of actinomycetes from the DSMZ collection.</title>
        <authorList>
            <person name="Nouioui I."/>
        </authorList>
    </citation>
    <scope>NUCLEOTIDE SEQUENCE</scope>
    <source>
        <strain evidence="3">DSM 41529</strain>
    </source>
</reference>